<accession>A0A5C5BCV1</accession>
<feature type="compositionally biased region" description="Polar residues" evidence="1">
    <location>
        <begin position="264"/>
        <end position="276"/>
    </location>
</feature>
<dbReference type="Gene3D" id="1.25.40.10">
    <property type="entry name" value="Tetratricopeptide repeat domain"/>
    <property type="match status" value="1"/>
</dbReference>
<feature type="compositionally biased region" description="Low complexity" evidence="1">
    <location>
        <begin position="207"/>
        <end position="258"/>
    </location>
</feature>
<proteinExistence type="predicted"/>
<keyword evidence="2" id="KW-0812">Transmembrane</keyword>
<evidence type="ECO:0000313" key="3">
    <source>
        <dbReference type="EMBL" id="TNU75038.1"/>
    </source>
</evidence>
<evidence type="ECO:0000313" key="4">
    <source>
        <dbReference type="Proteomes" id="UP000313849"/>
    </source>
</evidence>
<feature type="region of interest" description="Disordered" evidence="1">
    <location>
        <begin position="177"/>
        <end position="309"/>
    </location>
</feature>
<dbReference type="AlphaFoldDB" id="A0A5C5BCV1"/>
<organism evidence="3 4">
    <name type="scientific">Miniimonas arenae</name>
    <dbReference type="NCBI Taxonomy" id="676201"/>
    <lineage>
        <taxon>Bacteria</taxon>
        <taxon>Bacillati</taxon>
        <taxon>Actinomycetota</taxon>
        <taxon>Actinomycetes</taxon>
        <taxon>Micrococcales</taxon>
        <taxon>Beutenbergiaceae</taxon>
        <taxon>Miniimonas</taxon>
    </lineage>
</organism>
<feature type="compositionally biased region" description="Basic and acidic residues" evidence="1">
    <location>
        <begin position="196"/>
        <end position="206"/>
    </location>
</feature>
<protein>
    <recommendedName>
        <fullName evidence="5">Tetratricopeptide repeat protein</fullName>
    </recommendedName>
</protein>
<dbReference type="Proteomes" id="UP000313849">
    <property type="component" value="Unassembled WGS sequence"/>
</dbReference>
<keyword evidence="2" id="KW-1133">Transmembrane helix</keyword>
<dbReference type="InterPro" id="IPR011990">
    <property type="entry name" value="TPR-like_helical_dom_sf"/>
</dbReference>
<reference evidence="3 4" key="1">
    <citation type="submission" date="2019-06" db="EMBL/GenBank/DDBJ databases">
        <title>Draft genome sequence of Miniimonas arenae KCTC 19750T isolated from sea sand.</title>
        <authorList>
            <person name="Park S.-J."/>
        </authorList>
    </citation>
    <scope>NUCLEOTIDE SEQUENCE [LARGE SCALE GENOMIC DNA]</scope>
    <source>
        <strain evidence="3 4">KCTC 19750</strain>
    </source>
</reference>
<comment type="caution">
    <text evidence="3">The sequence shown here is derived from an EMBL/GenBank/DDBJ whole genome shotgun (WGS) entry which is preliminary data.</text>
</comment>
<feature type="compositionally biased region" description="Gly residues" evidence="1">
    <location>
        <begin position="299"/>
        <end position="309"/>
    </location>
</feature>
<keyword evidence="4" id="KW-1185">Reference proteome</keyword>
<dbReference type="RefSeq" id="WP_139986519.1">
    <property type="nucleotide sequence ID" value="NZ_VENP01000017.1"/>
</dbReference>
<feature type="compositionally biased region" description="Basic and acidic residues" evidence="1">
    <location>
        <begin position="277"/>
        <end position="297"/>
    </location>
</feature>
<dbReference type="OrthoDB" id="3712155at2"/>
<feature type="transmembrane region" description="Helical" evidence="2">
    <location>
        <begin position="37"/>
        <end position="64"/>
    </location>
</feature>
<evidence type="ECO:0000256" key="2">
    <source>
        <dbReference type="SAM" id="Phobius"/>
    </source>
</evidence>
<name>A0A5C5BCV1_9MICO</name>
<sequence>MTSTLTPSGSQPGMFETIEQAQEARAVAEAKARRRRLLVWSSPVVAVVGVAALYLLTITVVTAFGGRSYATQAYPTAVRQFSAIQHLNAVETWKAYYNAGTAEYSQGAFFRATQELGEAMERVPRAADGEPRTGEECLVATNLSLAYEGLGDEAARGDDHATAVDYYAQAQATIEGCGSAGGGGGSDEQQESADQAQDRQEQKQNEQQDQQDQQDQQQGEGGEDPSQNPSQDPSADPSASPSQDPSADASASPSENPSGDPSDGGQNPSESPSVSDQQRELEERNRGAQEDRDREQQESGGGSGGGQGW</sequence>
<evidence type="ECO:0008006" key="5">
    <source>
        <dbReference type="Google" id="ProtNLM"/>
    </source>
</evidence>
<keyword evidence="2" id="KW-0472">Membrane</keyword>
<dbReference type="EMBL" id="VENP01000017">
    <property type="protein sequence ID" value="TNU75038.1"/>
    <property type="molecule type" value="Genomic_DNA"/>
</dbReference>
<evidence type="ECO:0000256" key="1">
    <source>
        <dbReference type="SAM" id="MobiDB-lite"/>
    </source>
</evidence>
<gene>
    <name evidence="3" type="ORF">FH969_06340</name>
</gene>